<name>A0A9P5TA54_9AGAM</name>
<feature type="region of interest" description="Disordered" evidence="1">
    <location>
        <begin position="140"/>
        <end position="165"/>
    </location>
</feature>
<dbReference type="Proteomes" id="UP000759537">
    <property type="component" value="Unassembled WGS sequence"/>
</dbReference>
<gene>
    <name evidence="3" type="ORF">DFH94DRAFT_828649</name>
</gene>
<accession>A0A9P5TA54</accession>
<comment type="caution">
    <text evidence="3">The sequence shown here is derived from an EMBL/GenBank/DDBJ whole genome shotgun (WGS) entry which is preliminary data.</text>
</comment>
<feature type="region of interest" description="Disordered" evidence="1">
    <location>
        <begin position="239"/>
        <end position="267"/>
    </location>
</feature>
<proteinExistence type="predicted"/>
<reference evidence="3" key="2">
    <citation type="journal article" date="2020" name="Nat. Commun.">
        <title>Large-scale genome sequencing of mycorrhizal fungi provides insights into the early evolution of symbiotic traits.</title>
        <authorList>
            <person name="Miyauchi S."/>
            <person name="Kiss E."/>
            <person name="Kuo A."/>
            <person name="Drula E."/>
            <person name="Kohler A."/>
            <person name="Sanchez-Garcia M."/>
            <person name="Morin E."/>
            <person name="Andreopoulos B."/>
            <person name="Barry K.W."/>
            <person name="Bonito G."/>
            <person name="Buee M."/>
            <person name="Carver A."/>
            <person name="Chen C."/>
            <person name="Cichocki N."/>
            <person name="Clum A."/>
            <person name="Culley D."/>
            <person name="Crous P.W."/>
            <person name="Fauchery L."/>
            <person name="Girlanda M."/>
            <person name="Hayes R.D."/>
            <person name="Keri Z."/>
            <person name="LaButti K."/>
            <person name="Lipzen A."/>
            <person name="Lombard V."/>
            <person name="Magnuson J."/>
            <person name="Maillard F."/>
            <person name="Murat C."/>
            <person name="Nolan M."/>
            <person name="Ohm R.A."/>
            <person name="Pangilinan J."/>
            <person name="Pereira M.F."/>
            <person name="Perotto S."/>
            <person name="Peter M."/>
            <person name="Pfister S."/>
            <person name="Riley R."/>
            <person name="Sitrit Y."/>
            <person name="Stielow J.B."/>
            <person name="Szollosi G."/>
            <person name="Zifcakova L."/>
            <person name="Stursova M."/>
            <person name="Spatafora J.W."/>
            <person name="Tedersoo L."/>
            <person name="Vaario L.M."/>
            <person name="Yamada A."/>
            <person name="Yan M."/>
            <person name="Wang P."/>
            <person name="Xu J."/>
            <person name="Bruns T."/>
            <person name="Baldrian P."/>
            <person name="Vilgalys R."/>
            <person name="Dunand C."/>
            <person name="Henrissat B."/>
            <person name="Grigoriev I.V."/>
            <person name="Hibbett D."/>
            <person name="Nagy L.G."/>
            <person name="Martin F.M."/>
        </authorList>
    </citation>
    <scope>NUCLEOTIDE SEQUENCE</scope>
    <source>
        <strain evidence="3">Prilba</strain>
    </source>
</reference>
<evidence type="ECO:0000313" key="4">
    <source>
        <dbReference type="Proteomes" id="UP000759537"/>
    </source>
</evidence>
<dbReference type="AlphaFoldDB" id="A0A9P5TA54"/>
<evidence type="ECO:0000256" key="1">
    <source>
        <dbReference type="SAM" id="MobiDB-lite"/>
    </source>
</evidence>
<evidence type="ECO:0000313" key="3">
    <source>
        <dbReference type="EMBL" id="KAF8481045.1"/>
    </source>
</evidence>
<dbReference type="Pfam" id="PF20263">
    <property type="entry name" value="LYRM2-like"/>
    <property type="match status" value="1"/>
</dbReference>
<sequence length="347" mass="39202">MTVVPTKSSIFALYRSLLRQARLLPHEYLRQFFRLKLSADIRSALDDTRKYRQRRATFNRLRKALSKLGRANNGDRHAFAHVLDLAYGRKGPLKWGIMKSLLPDPATPAPPRTIPSVERSRLPVYSPEFTALLLSPCSRPTGKTLRPSHLHSPPALPPRANPSSEDARLFGPFSKRREVNIRWRYFSSQWKKLYPPLEVSVKKQGTQETSSQEDALLGARIRGVGMQTAGLLDELKLLAGPTSERPPAPRRTDPVYPSHTPSYTGDRRALPNRFLRRRYRELLGRIPVLTYSYVPGKSEIGSDNYPEGKYEVSLALPAISPHLRLETAHSQGLGTVDLAWFKHGTTV</sequence>
<dbReference type="InterPro" id="IPR046896">
    <property type="entry name" value="Cup1-like_N"/>
</dbReference>
<keyword evidence="4" id="KW-1185">Reference proteome</keyword>
<reference evidence="3" key="1">
    <citation type="submission" date="2019-10" db="EMBL/GenBank/DDBJ databases">
        <authorList>
            <consortium name="DOE Joint Genome Institute"/>
            <person name="Kuo A."/>
            <person name="Miyauchi S."/>
            <person name="Kiss E."/>
            <person name="Drula E."/>
            <person name="Kohler A."/>
            <person name="Sanchez-Garcia M."/>
            <person name="Andreopoulos B."/>
            <person name="Barry K.W."/>
            <person name="Bonito G."/>
            <person name="Buee M."/>
            <person name="Carver A."/>
            <person name="Chen C."/>
            <person name="Cichocki N."/>
            <person name="Clum A."/>
            <person name="Culley D."/>
            <person name="Crous P.W."/>
            <person name="Fauchery L."/>
            <person name="Girlanda M."/>
            <person name="Hayes R."/>
            <person name="Keri Z."/>
            <person name="LaButti K."/>
            <person name="Lipzen A."/>
            <person name="Lombard V."/>
            <person name="Magnuson J."/>
            <person name="Maillard F."/>
            <person name="Morin E."/>
            <person name="Murat C."/>
            <person name="Nolan M."/>
            <person name="Ohm R."/>
            <person name="Pangilinan J."/>
            <person name="Pereira M."/>
            <person name="Perotto S."/>
            <person name="Peter M."/>
            <person name="Riley R."/>
            <person name="Sitrit Y."/>
            <person name="Stielow B."/>
            <person name="Szollosi G."/>
            <person name="Zifcakova L."/>
            <person name="Stursova M."/>
            <person name="Spatafora J.W."/>
            <person name="Tedersoo L."/>
            <person name="Vaario L.-M."/>
            <person name="Yamada A."/>
            <person name="Yan M."/>
            <person name="Wang P."/>
            <person name="Xu J."/>
            <person name="Bruns T."/>
            <person name="Baldrian P."/>
            <person name="Vilgalys R."/>
            <person name="Henrissat B."/>
            <person name="Grigoriev I.V."/>
            <person name="Hibbett D."/>
            <person name="Nagy L.G."/>
            <person name="Martin F.M."/>
        </authorList>
    </citation>
    <scope>NUCLEOTIDE SEQUENCE</scope>
    <source>
        <strain evidence="3">Prilba</strain>
    </source>
</reference>
<dbReference type="OrthoDB" id="198652at2759"/>
<evidence type="ECO:0000259" key="2">
    <source>
        <dbReference type="Pfam" id="PF20263"/>
    </source>
</evidence>
<dbReference type="EMBL" id="WHVB01000007">
    <property type="protein sequence ID" value="KAF8481045.1"/>
    <property type="molecule type" value="Genomic_DNA"/>
</dbReference>
<protein>
    <recommendedName>
        <fullName evidence="2">LYR motif-containing protein Cup1-like N-terminal domain-containing protein</fullName>
    </recommendedName>
</protein>
<feature type="domain" description="LYR motif-containing protein Cup1-like N-terminal" evidence="2">
    <location>
        <begin position="13"/>
        <end position="98"/>
    </location>
</feature>
<organism evidence="3 4">
    <name type="scientific">Russula ochroleuca</name>
    <dbReference type="NCBI Taxonomy" id="152965"/>
    <lineage>
        <taxon>Eukaryota</taxon>
        <taxon>Fungi</taxon>
        <taxon>Dikarya</taxon>
        <taxon>Basidiomycota</taxon>
        <taxon>Agaricomycotina</taxon>
        <taxon>Agaricomycetes</taxon>
        <taxon>Russulales</taxon>
        <taxon>Russulaceae</taxon>
        <taxon>Russula</taxon>
    </lineage>
</organism>